<dbReference type="GO" id="GO:0050661">
    <property type="term" value="F:NADP binding"/>
    <property type="evidence" value="ECO:0007669"/>
    <property type="project" value="InterPro"/>
</dbReference>
<dbReference type="GO" id="GO:0006098">
    <property type="term" value="P:pentose-phosphate shunt"/>
    <property type="evidence" value="ECO:0007669"/>
    <property type="project" value="UniProtKB-UniPathway"/>
</dbReference>
<dbReference type="InterPro" id="IPR013328">
    <property type="entry name" value="6PGD_dom2"/>
</dbReference>
<keyword evidence="5 10" id="KW-0311">Gluconate utilization</keyword>
<proteinExistence type="inferred from homology"/>
<keyword evidence="6 7" id="KW-0570">Pentose shunt</keyword>
<feature type="domain" description="6-phosphogluconate dehydrogenase C-terminal" evidence="11">
    <location>
        <begin position="176"/>
        <end position="465"/>
    </location>
</feature>
<comment type="caution">
    <text evidence="12">The sequence shown here is derived from an EMBL/GenBank/DDBJ whole genome shotgun (WGS) entry which is preliminary data.</text>
</comment>
<dbReference type="Gene3D" id="1.20.5.320">
    <property type="entry name" value="6-Phosphogluconate Dehydrogenase, domain 3"/>
    <property type="match status" value="1"/>
</dbReference>
<dbReference type="EC" id="1.1.1.44" evidence="7 10"/>
<dbReference type="NCBIfam" id="NF006765">
    <property type="entry name" value="PRK09287.1"/>
    <property type="match status" value="1"/>
</dbReference>
<dbReference type="Pfam" id="PF03446">
    <property type="entry name" value="NAD_binding_2"/>
    <property type="match status" value="1"/>
</dbReference>
<reference evidence="12 13" key="1">
    <citation type="submission" date="2019-03" db="EMBL/GenBank/DDBJ databases">
        <title>Genomic Encyclopedia of Type Strains, Phase IV (KMG-IV): sequencing the most valuable type-strain genomes for metagenomic binning, comparative biology and taxonomic classification.</title>
        <authorList>
            <person name="Goeker M."/>
        </authorList>
    </citation>
    <scope>NUCLEOTIDE SEQUENCE [LARGE SCALE GENOMIC DNA]</scope>
    <source>
        <strain evidence="12 13">DSM 29481</strain>
    </source>
</reference>
<dbReference type="AlphaFoldDB" id="A0A4R3T0E9"/>
<dbReference type="PIRSF" id="PIRSF000109">
    <property type="entry name" value="6PGD"/>
    <property type="match status" value="1"/>
</dbReference>
<keyword evidence="13" id="KW-1185">Reference proteome</keyword>
<accession>A0A4R3T0E9</accession>
<organism evidence="12 13">
    <name type="scientific">Longicatena caecimuris</name>
    <dbReference type="NCBI Taxonomy" id="1796635"/>
    <lineage>
        <taxon>Bacteria</taxon>
        <taxon>Bacillati</taxon>
        <taxon>Bacillota</taxon>
        <taxon>Erysipelotrichia</taxon>
        <taxon>Erysipelotrichales</taxon>
        <taxon>Erysipelotrichaceae</taxon>
        <taxon>Longicatena</taxon>
    </lineage>
</organism>
<dbReference type="EMBL" id="SMBP01000025">
    <property type="protein sequence ID" value="TCU53876.1"/>
    <property type="molecule type" value="Genomic_DNA"/>
</dbReference>
<evidence type="ECO:0000256" key="5">
    <source>
        <dbReference type="ARBA" id="ARBA00023064"/>
    </source>
</evidence>
<dbReference type="SUPFAM" id="SSF48179">
    <property type="entry name" value="6-phosphogluconate dehydrogenase C-terminal domain-like"/>
    <property type="match status" value="1"/>
</dbReference>
<dbReference type="InterPro" id="IPR006183">
    <property type="entry name" value="Pgluconate_DH"/>
</dbReference>
<feature type="active site" description="Proton donor" evidence="8">
    <location>
        <position position="187"/>
    </location>
</feature>
<dbReference type="InterPro" id="IPR006113">
    <property type="entry name" value="6PGDH_Gnd/GntZ"/>
</dbReference>
<feature type="binding site" description="in other chain" evidence="9">
    <location>
        <position position="285"/>
    </location>
    <ligand>
        <name>substrate</name>
        <note>ligand shared between dimeric partners</note>
    </ligand>
</feature>
<comment type="catalytic activity">
    <reaction evidence="7 10">
        <text>6-phospho-D-gluconate + NADP(+) = D-ribulose 5-phosphate + CO2 + NADPH</text>
        <dbReference type="Rhea" id="RHEA:10116"/>
        <dbReference type="ChEBI" id="CHEBI:16526"/>
        <dbReference type="ChEBI" id="CHEBI:57783"/>
        <dbReference type="ChEBI" id="CHEBI:58121"/>
        <dbReference type="ChEBI" id="CHEBI:58349"/>
        <dbReference type="ChEBI" id="CHEBI:58759"/>
        <dbReference type="EC" id="1.1.1.44"/>
    </reaction>
</comment>
<dbReference type="NCBIfam" id="TIGR00873">
    <property type="entry name" value="gnd"/>
    <property type="match status" value="1"/>
</dbReference>
<evidence type="ECO:0000256" key="8">
    <source>
        <dbReference type="PIRSR" id="PIRSR000109-1"/>
    </source>
</evidence>
<evidence type="ECO:0000256" key="2">
    <source>
        <dbReference type="ARBA" id="ARBA00011738"/>
    </source>
</evidence>
<feature type="binding site" evidence="9">
    <location>
        <position position="443"/>
    </location>
    <ligand>
        <name>substrate</name>
        <note>ligand shared between dimeric partners</note>
    </ligand>
</feature>
<keyword evidence="4 7" id="KW-0560">Oxidoreductase</keyword>
<evidence type="ECO:0000256" key="10">
    <source>
        <dbReference type="RuleBase" id="RU000485"/>
    </source>
</evidence>
<evidence type="ECO:0000256" key="6">
    <source>
        <dbReference type="ARBA" id="ARBA00023126"/>
    </source>
</evidence>
<feature type="binding site" description="in other chain" evidence="9">
    <location>
        <position position="258"/>
    </location>
    <ligand>
        <name>substrate</name>
        <note>ligand shared between dimeric partners</note>
    </ligand>
</feature>
<evidence type="ECO:0000313" key="12">
    <source>
        <dbReference type="EMBL" id="TCU53876.1"/>
    </source>
</evidence>
<comment type="pathway">
    <text evidence="7 10">Carbohydrate degradation; pentose phosphate pathway; D-ribulose 5-phosphate from D-glucose 6-phosphate (oxidative stage): step 3/3.</text>
</comment>
<evidence type="ECO:0000256" key="1">
    <source>
        <dbReference type="ARBA" id="ARBA00008419"/>
    </source>
</evidence>
<dbReference type="InterPro" id="IPR008927">
    <property type="entry name" value="6-PGluconate_DH-like_C_sf"/>
</dbReference>
<evidence type="ECO:0000256" key="4">
    <source>
        <dbReference type="ARBA" id="ARBA00023002"/>
    </source>
</evidence>
<dbReference type="InterPro" id="IPR036291">
    <property type="entry name" value="NAD(P)-bd_dom_sf"/>
</dbReference>
<dbReference type="GO" id="GO:0019521">
    <property type="term" value="P:D-gluconate metabolic process"/>
    <property type="evidence" value="ECO:0007669"/>
    <property type="project" value="UniProtKB-KW"/>
</dbReference>
<dbReference type="PANTHER" id="PTHR11811">
    <property type="entry name" value="6-PHOSPHOGLUCONATE DEHYDROGENASE"/>
    <property type="match status" value="1"/>
</dbReference>
<dbReference type="UniPathway" id="UPA00115">
    <property type="reaction ID" value="UER00410"/>
</dbReference>
<evidence type="ECO:0000256" key="7">
    <source>
        <dbReference type="PIRNR" id="PIRNR000109"/>
    </source>
</evidence>
<protein>
    <recommendedName>
        <fullName evidence="7 10">6-phosphogluconate dehydrogenase, decarboxylating</fullName>
        <ecNumber evidence="7 10">1.1.1.44</ecNumber>
    </recommendedName>
</protein>
<evidence type="ECO:0000256" key="9">
    <source>
        <dbReference type="PIRSR" id="PIRSR000109-2"/>
    </source>
</evidence>
<dbReference type="GO" id="GO:0004616">
    <property type="term" value="F:phosphogluconate dehydrogenase (decarboxylating) activity"/>
    <property type="evidence" value="ECO:0007669"/>
    <property type="project" value="UniProtKB-EC"/>
</dbReference>
<feature type="binding site" description="in other chain" evidence="9">
    <location>
        <begin position="125"/>
        <end position="127"/>
    </location>
    <ligand>
        <name>substrate</name>
        <note>ligand shared between dimeric partners</note>
    </ligand>
</feature>
<sequence length="466" mass="51685">MHKQIGLYGLGVMGQSLARNIANKGFSISVFNIETDVTKACCQKYPLLHGYENIADFVDSLEKPRKILLMVTAGKVVDSVISSLVPLLSQGDILMDCGNSFFLDTERRQQELKEAGIRYIGCGVSGGEKGALEGPSIMPGGDRKAYAEVASIVTAMAAQNDDGSACCTYIGEKGAGHFVKMVHNGIEYADMQLIAESYALLKNYYQQDMKKIQTAFQRLAQGPLNSYLMDITCDILRRKDDKKEGWLVNYVSDVARQKGTGKWTSQISFDYSVAIPSLTEAVQTRFLSMNHVERTQASALYPHASCKMEITEEAFLQMLEKAMLAAKMSIYAQGFSLITSVSKQKEYHIDCIALANIWQNGCIIKSAFLKDIMQAFKEECAYDNLILSSVYQKKLSETQHDLQNLVSLGVLQSLHLPIFTSALQYMQGITCATLPTNLIQAQRDCFGAHTYERTDAQGSFHSDWQA</sequence>
<comment type="function">
    <text evidence="7">Catalyzes the oxidative decarboxylation of 6-phosphogluconate to ribulose 5-phosphate and CO(2), with concomitant reduction of NADP to NADPH.</text>
</comment>
<dbReference type="FunFam" id="1.10.1040.10:FF:000032">
    <property type="entry name" value="6-phosphogluconate dehydrogenase, decarboxylating"/>
    <property type="match status" value="1"/>
</dbReference>
<evidence type="ECO:0000313" key="13">
    <source>
        <dbReference type="Proteomes" id="UP000295773"/>
    </source>
</evidence>
<feature type="binding site" evidence="9">
    <location>
        <position position="449"/>
    </location>
    <ligand>
        <name>substrate</name>
        <note>ligand shared between dimeric partners</note>
    </ligand>
</feature>
<dbReference type="FunFam" id="1.20.5.320:FF:000001">
    <property type="entry name" value="6-phosphogluconate dehydrogenase, decarboxylating"/>
    <property type="match status" value="1"/>
</dbReference>
<dbReference type="PRINTS" id="PR00076">
    <property type="entry name" value="6PGDHDRGNASE"/>
</dbReference>
<comment type="subunit">
    <text evidence="2 7">Homodimer.</text>
</comment>
<dbReference type="Gene3D" id="3.40.50.720">
    <property type="entry name" value="NAD(P)-binding Rossmann-like Domain"/>
    <property type="match status" value="1"/>
</dbReference>
<dbReference type="InterPro" id="IPR006115">
    <property type="entry name" value="6PGDH_NADP-bd"/>
</dbReference>
<dbReference type="Gene3D" id="1.10.1040.10">
    <property type="entry name" value="N-(1-d-carboxylethyl)-l-norvaline Dehydrogenase, domain 2"/>
    <property type="match status" value="1"/>
</dbReference>
<evidence type="ECO:0000259" key="11">
    <source>
        <dbReference type="SMART" id="SM01350"/>
    </source>
</evidence>
<dbReference type="SMART" id="SM01350">
    <property type="entry name" value="6PGD"/>
    <property type="match status" value="1"/>
</dbReference>
<dbReference type="RefSeq" id="WP_132225626.1">
    <property type="nucleotide sequence ID" value="NZ_JADPGE010000016.1"/>
</dbReference>
<dbReference type="SUPFAM" id="SSF51735">
    <property type="entry name" value="NAD(P)-binding Rossmann-fold domains"/>
    <property type="match status" value="1"/>
</dbReference>
<feature type="binding site" description="in other chain" evidence="9">
    <location>
        <position position="188"/>
    </location>
    <ligand>
        <name>substrate</name>
        <note>ligand shared between dimeric partners</note>
    </ligand>
</feature>
<dbReference type="Pfam" id="PF00393">
    <property type="entry name" value="6PGD"/>
    <property type="match status" value="1"/>
</dbReference>
<gene>
    <name evidence="12" type="ORF">EDD61_12541</name>
</gene>
<name>A0A4R3T0E9_9FIRM</name>
<dbReference type="InterPro" id="IPR006114">
    <property type="entry name" value="6PGDH_C"/>
</dbReference>
<evidence type="ECO:0000256" key="3">
    <source>
        <dbReference type="ARBA" id="ARBA00022857"/>
    </source>
</evidence>
<dbReference type="Proteomes" id="UP000295773">
    <property type="component" value="Unassembled WGS sequence"/>
</dbReference>
<feature type="binding site" description="in other chain" evidence="9">
    <location>
        <position position="99"/>
    </location>
    <ligand>
        <name>substrate</name>
        <note>ligand shared between dimeric partners</note>
    </ligand>
</feature>
<feature type="binding site" description="in other chain" evidence="9">
    <location>
        <begin position="183"/>
        <end position="184"/>
    </location>
    <ligand>
        <name>substrate</name>
        <note>ligand shared between dimeric partners</note>
    </ligand>
</feature>
<comment type="similarity">
    <text evidence="1 7 10">Belongs to the 6-phosphogluconate dehydrogenase family.</text>
</comment>
<feature type="active site" description="Proton acceptor" evidence="8">
    <location>
        <position position="180"/>
    </location>
</feature>
<keyword evidence="3 7" id="KW-0521">NADP</keyword>